<evidence type="ECO:0000313" key="2">
    <source>
        <dbReference type="RefSeq" id="XP_075112366.1"/>
    </source>
</evidence>
<organism evidence="1 2">
    <name type="scientific">Nicotiana tabacum</name>
    <name type="common">Common tobacco</name>
    <dbReference type="NCBI Taxonomy" id="4097"/>
    <lineage>
        <taxon>Eukaryota</taxon>
        <taxon>Viridiplantae</taxon>
        <taxon>Streptophyta</taxon>
        <taxon>Embryophyta</taxon>
        <taxon>Tracheophyta</taxon>
        <taxon>Spermatophyta</taxon>
        <taxon>Magnoliopsida</taxon>
        <taxon>eudicotyledons</taxon>
        <taxon>Gunneridae</taxon>
        <taxon>Pentapetalae</taxon>
        <taxon>asterids</taxon>
        <taxon>lamiids</taxon>
        <taxon>Solanales</taxon>
        <taxon>Solanaceae</taxon>
        <taxon>Nicotianoideae</taxon>
        <taxon>Nicotianeae</taxon>
        <taxon>Nicotiana</taxon>
    </lineage>
</organism>
<protein>
    <submittedName>
        <fullName evidence="2">Uncharacterized protein LOC142182209</fullName>
    </submittedName>
</protein>
<sequence>MENNAINIVVDATTPVAPTVSVSVPSPITYAKPFPDVSKIKVFGGDNFKHWQERVHSILDMHGVAFALTDPKPTEATSIQMDQWVHANKVCRHIIISTLSNELFDVYVSYKETKEIWESMITKYTTEDATKQKFVIGNYYKWEMTEDKDIDAQINEYHKLIEDLKSEDISLPEQFVAGMLIEKLPKSWSDYKQQLKHKHKQLLLKDLVKHIIIQNTNRKQVVADEGKEIATRANLVENNKRQNKSNNRYDKGNGYKPKTNNQTFKKKSNCFVCGKPGHHAAQCRKRVGNDNPAKTKVNLTEAKADDIIAAVVSQVNLVANVKDWVLDFGATRHICANKKDLVSYTQVEEGEEVVYLCDSRTTPVLGKGKVLLKLTSDKILALNDVLHVPSIRANLVSVGLLGKVGVKVSFESDKVVLTKNNNFVSKENQLDEKIKRVRSDRGGEFILLNDYCEKEDIIHEITPPYSPQSNGVAEIKNRILKEMMNNMIVSSGAPDNLWGETILSACHLQNRIPYKKTGKTPYELWKGSSLDLVHKTKFFLSSNFEMKGMGEVSVILGMKIIRDDSSLMLTQEHYVERILKKFDNFNVVPVSTPYDASSQLKKNKGDPIDQNKYAQIIGSLMYLMNFTRPDIAYAVYRLSRYTQNPSHDHWIVLVRVMKYLRGTMNYGIKYSGFPNVLEGYSDANWISDSDETKFTRGYVFTLDRGVVAWKSAKQTIIARSTMESEFVALELAGNEAE</sequence>
<dbReference type="Proteomes" id="UP000790787">
    <property type="component" value="Chromosome 6"/>
</dbReference>
<evidence type="ECO:0000313" key="1">
    <source>
        <dbReference type="Proteomes" id="UP000790787"/>
    </source>
</evidence>
<reference evidence="2" key="2">
    <citation type="submission" date="2025-08" db="UniProtKB">
        <authorList>
            <consortium name="RefSeq"/>
        </authorList>
    </citation>
    <scope>IDENTIFICATION</scope>
    <source>
        <tissue evidence="2">Leaf</tissue>
    </source>
</reference>
<proteinExistence type="predicted"/>
<name>A0AC58USA2_TOBAC</name>
<keyword evidence="1" id="KW-1185">Reference proteome</keyword>
<gene>
    <name evidence="2" type="primary">LOC142182209</name>
</gene>
<accession>A0AC58USA2</accession>
<dbReference type="RefSeq" id="XP_075112366.1">
    <property type="nucleotide sequence ID" value="XM_075256265.1"/>
</dbReference>
<reference evidence="1" key="1">
    <citation type="journal article" date="2014" name="Nat. Commun.">
        <title>The tobacco genome sequence and its comparison with those of tomato and potato.</title>
        <authorList>
            <person name="Sierro N."/>
            <person name="Battey J.N."/>
            <person name="Ouadi S."/>
            <person name="Bakaher N."/>
            <person name="Bovet L."/>
            <person name="Willig A."/>
            <person name="Goepfert S."/>
            <person name="Peitsch M.C."/>
            <person name="Ivanov N.V."/>
        </authorList>
    </citation>
    <scope>NUCLEOTIDE SEQUENCE [LARGE SCALE GENOMIC DNA]</scope>
</reference>